<gene>
    <name evidence="4" type="ORF">D4764_19G0003810</name>
</gene>
<keyword evidence="5" id="KW-1185">Reference proteome</keyword>
<dbReference type="Proteomes" id="UP000324091">
    <property type="component" value="Chromosome 19"/>
</dbReference>
<keyword evidence="3" id="KW-0732">Signal</keyword>
<comment type="caution">
    <text evidence="4">The sequence shown here is derived from an EMBL/GenBank/DDBJ whole genome shotgun (WGS) entry which is preliminary data.</text>
</comment>
<feature type="signal peptide" evidence="3">
    <location>
        <begin position="1"/>
        <end position="27"/>
    </location>
</feature>
<evidence type="ECO:0000256" key="1">
    <source>
        <dbReference type="ARBA" id="ARBA00023054"/>
    </source>
</evidence>
<evidence type="ECO:0000313" key="4">
    <source>
        <dbReference type="EMBL" id="TWW68583.1"/>
    </source>
</evidence>
<keyword evidence="1" id="KW-0175">Coiled coil</keyword>
<protein>
    <submittedName>
        <fullName evidence="4">Protein FAM184A</fullName>
    </submittedName>
</protein>
<feature type="chain" id="PRO_5022780493" evidence="3">
    <location>
        <begin position="28"/>
        <end position="353"/>
    </location>
</feature>
<feature type="region of interest" description="Disordered" evidence="2">
    <location>
        <begin position="269"/>
        <end position="343"/>
    </location>
</feature>
<evidence type="ECO:0000256" key="2">
    <source>
        <dbReference type="SAM" id="MobiDB-lite"/>
    </source>
</evidence>
<feature type="compositionally biased region" description="Pro residues" evidence="2">
    <location>
        <begin position="279"/>
        <end position="289"/>
    </location>
</feature>
<dbReference type="PANTHER" id="PTHR18870">
    <property type="entry name" value="PROTEIN TAG-278-RELATED"/>
    <property type="match status" value="1"/>
</dbReference>
<evidence type="ECO:0000256" key="3">
    <source>
        <dbReference type="SAM" id="SignalP"/>
    </source>
</evidence>
<dbReference type="EMBL" id="RHFK02000011">
    <property type="protein sequence ID" value="TWW68583.1"/>
    <property type="molecule type" value="Genomic_DNA"/>
</dbReference>
<organism evidence="4 5">
    <name type="scientific">Takifugu flavidus</name>
    <name type="common">sansaifugu</name>
    <dbReference type="NCBI Taxonomy" id="433684"/>
    <lineage>
        <taxon>Eukaryota</taxon>
        <taxon>Metazoa</taxon>
        <taxon>Chordata</taxon>
        <taxon>Craniata</taxon>
        <taxon>Vertebrata</taxon>
        <taxon>Euteleostomi</taxon>
        <taxon>Actinopterygii</taxon>
        <taxon>Neopterygii</taxon>
        <taxon>Teleostei</taxon>
        <taxon>Neoteleostei</taxon>
        <taxon>Acanthomorphata</taxon>
        <taxon>Eupercaria</taxon>
        <taxon>Tetraodontiformes</taxon>
        <taxon>Tetradontoidea</taxon>
        <taxon>Tetraodontidae</taxon>
        <taxon>Takifugu</taxon>
    </lineage>
</organism>
<dbReference type="PANTHER" id="PTHR18870:SF7">
    <property type="entry name" value="PROTEIN FAM184A"/>
    <property type="match status" value="1"/>
</dbReference>
<sequence>MGMGLAWRSSSVTACVTHLCVSACCYGDGIHGMATGRSLWLARGVPGAFFSRVKSATFVSERPRQAPPTAVEPSRSLSHLNFPLIATAYVPLALQRDATIILPIEGQNQPGGRAGPKRWASVRKWRIGPSVGRRSSSHEGAEPQTSAGFIPSLNGSGSFHCCVFHSLEATEEKFRNRESRHEDLQVIAELKDMVSERETLVKKLVDDKKFYQLELVNRESNFNKVFNASPNVGVINPLIKQKRKNEKTCSSRFSSSPIVRAVEATGVGMGVAGSGSGQPPQPPPLPPAQPSRLEPIPNSPLHHLELNSNKPLPLPTPPTEPKKFLSPPETKESTMDSPDAQQRQEWFAQYFSF</sequence>
<accession>A0A5C6NN40</accession>
<reference evidence="4 5" key="1">
    <citation type="submission" date="2019-04" db="EMBL/GenBank/DDBJ databases">
        <title>Chromosome genome assembly for Takifugu flavidus.</title>
        <authorList>
            <person name="Xiao S."/>
        </authorList>
    </citation>
    <scope>NUCLEOTIDE SEQUENCE [LARGE SCALE GENOMIC DNA]</scope>
    <source>
        <strain evidence="4">HTHZ2018</strain>
        <tissue evidence="4">Muscle</tissue>
    </source>
</reference>
<evidence type="ECO:0000313" key="5">
    <source>
        <dbReference type="Proteomes" id="UP000324091"/>
    </source>
</evidence>
<proteinExistence type="predicted"/>
<dbReference type="AlphaFoldDB" id="A0A5C6NN40"/>
<name>A0A5C6NN40_9TELE</name>